<keyword evidence="2" id="KW-1003">Cell membrane</keyword>
<dbReference type="GO" id="GO:0006935">
    <property type="term" value="P:chemotaxis"/>
    <property type="evidence" value="ECO:0007669"/>
    <property type="project" value="InterPro"/>
</dbReference>
<comment type="similarity">
    <text evidence="5">Belongs to the methyl-accepting chemotaxis (MCP) protein family.</text>
</comment>
<dbReference type="Gene3D" id="6.10.340.10">
    <property type="match status" value="1"/>
</dbReference>
<dbReference type="GO" id="GO:0005886">
    <property type="term" value="C:plasma membrane"/>
    <property type="evidence" value="ECO:0007669"/>
    <property type="project" value="UniProtKB-SubCell"/>
</dbReference>
<evidence type="ECO:0000259" key="9">
    <source>
        <dbReference type="PROSITE" id="PS50885"/>
    </source>
</evidence>
<feature type="transmembrane region" description="Helical" evidence="7">
    <location>
        <begin position="181"/>
        <end position="201"/>
    </location>
</feature>
<evidence type="ECO:0000256" key="6">
    <source>
        <dbReference type="PROSITE-ProRule" id="PRU00284"/>
    </source>
</evidence>
<protein>
    <submittedName>
        <fullName evidence="10">Methyl-accepting chemotaxis protein</fullName>
    </submittedName>
</protein>
<evidence type="ECO:0000256" key="1">
    <source>
        <dbReference type="ARBA" id="ARBA00004236"/>
    </source>
</evidence>
<feature type="domain" description="HAMP" evidence="9">
    <location>
        <begin position="203"/>
        <end position="256"/>
    </location>
</feature>
<dbReference type="Pfam" id="PF12729">
    <property type="entry name" value="4HB_MCP_1"/>
    <property type="match status" value="1"/>
</dbReference>
<dbReference type="GO" id="GO:0004888">
    <property type="term" value="F:transmembrane signaling receptor activity"/>
    <property type="evidence" value="ECO:0007669"/>
    <property type="project" value="InterPro"/>
</dbReference>
<evidence type="ECO:0000256" key="4">
    <source>
        <dbReference type="ARBA" id="ARBA00023224"/>
    </source>
</evidence>
<dbReference type="PANTHER" id="PTHR32089">
    <property type="entry name" value="METHYL-ACCEPTING CHEMOTAXIS PROTEIN MCPB"/>
    <property type="match status" value="1"/>
</dbReference>
<dbReference type="InterPro" id="IPR003660">
    <property type="entry name" value="HAMP_dom"/>
</dbReference>
<dbReference type="Pfam" id="PF00015">
    <property type="entry name" value="MCPsignal"/>
    <property type="match status" value="1"/>
</dbReference>
<evidence type="ECO:0000256" key="7">
    <source>
        <dbReference type="SAM" id="Phobius"/>
    </source>
</evidence>
<keyword evidence="4 6" id="KW-0807">Transducer</keyword>
<dbReference type="InterPro" id="IPR004090">
    <property type="entry name" value="Chemotax_Me-accpt_rcpt"/>
</dbReference>
<accession>A0A1I5ZJ75</accession>
<gene>
    <name evidence="10" type="ORF">SAMN05421670_2739</name>
</gene>
<dbReference type="PRINTS" id="PR00260">
    <property type="entry name" value="CHEMTRNSDUCR"/>
</dbReference>
<name>A0A1I5ZJ75_9BACI</name>
<dbReference type="CDD" id="cd11386">
    <property type="entry name" value="MCP_signal"/>
    <property type="match status" value="1"/>
</dbReference>
<dbReference type="RefSeq" id="WP_093537444.1">
    <property type="nucleotide sequence ID" value="NZ_FOXU01000005.1"/>
</dbReference>
<dbReference type="SUPFAM" id="SSF58104">
    <property type="entry name" value="Methyl-accepting chemotaxis protein (MCP) signaling domain"/>
    <property type="match status" value="1"/>
</dbReference>
<dbReference type="PROSITE" id="PS50111">
    <property type="entry name" value="CHEMOTAXIS_TRANSDUC_2"/>
    <property type="match status" value="1"/>
</dbReference>
<evidence type="ECO:0000313" key="11">
    <source>
        <dbReference type="Proteomes" id="UP000198734"/>
    </source>
</evidence>
<dbReference type="SMART" id="SM00283">
    <property type="entry name" value="MA"/>
    <property type="match status" value="1"/>
</dbReference>
<dbReference type="CDD" id="cd06225">
    <property type="entry name" value="HAMP"/>
    <property type="match status" value="1"/>
</dbReference>
<keyword evidence="7" id="KW-0812">Transmembrane</keyword>
<evidence type="ECO:0000256" key="5">
    <source>
        <dbReference type="ARBA" id="ARBA00029447"/>
    </source>
</evidence>
<keyword evidence="7" id="KW-1133">Transmembrane helix</keyword>
<dbReference type="InterPro" id="IPR004089">
    <property type="entry name" value="MCPsignal_dom"/>
</dbReference>
<keyword evidence="11" id="KW-1185">Reference proteome</keyword>
<dbReference type="InterPro" id="IPR024478">
    <property type="entry name" value="HlyB_4HB_MCP"/>
</dbReference>
<dbReference type="Pfam" id="PF00672">
    <property type="entry name" value="HAMP"/>
    <property type="match status" value="1"/>
</dbReference>
<dbReference type="GO" id="GO:0007165">
    <property type="term" value="P:signal transduction"/>
    <property type="evidence" value="ECO:0007669"/>
    <property type="project" value="UniProtKB-KW"/>
</dbReference>
<dbReference type="EMBL" id="FOXU01000005">
    <property type="protein sequence ID" value="SFQ56501.1"/>
    <property type="molecule type" value="Genomic_DNA"/>
</dbReference>
<proteinExistence type="inferred from homology"/>
<comment type="subcellular location">
    <subcellularLocation>
        <location evidence="1">Cell membrane</location>
    </subcellularLocation>
</comment>
<dbReference type="SMART" id="SM00304">
    <property type="entry name" value="HAMP"/>
    <property type="match status" value="1"/>
</dbReference>
<sequence>MSIKTKLYSGFGVLVAILILTSVIAFTQLTKVDNQYTFLIEDRVYKLLQVDEILNASSLQGLYLRSYILAPSDETLKNLEEQQTLIHAKTEELKKIINVPSNVEQLQLLTESQLKFEEAAEEILSGFVATDLDSATQILAEKARPANEGIQSAVNTIAKFQSGEVDKGSKESTEAANFTKILIVVVAIIATIFAIIVGIFITSSITRPVNRLASAAAIIAGGDLSQDDVVVKTKDEIAKLADSFNLMKKNLHGLIANVSINVQQTTAASEELAASTDEVSISSNDVATRIETMAEGSSHSAEMGRESSLAMDETAHGVQRIAEATQSLHSKAIDTQTVATDGEKTLKTAEEQMAVIQKSSRETSERIKQLSIQSAEIESITKVITNITEQTNLLALNAAIEAARAGEHGKGFAVVADEVRKLAEESKNSASQITELTTLIQQDTKLVENAVNITVQNVDQGVNYIQNAQRAFDNIMGSIQEMSSQIEEVSASTEEISASTEEVSASVNEMSSAATNAAEQSEMIAAAVEEQTATIQEITSVAKSLSEGAMVVQEEINKFKI</sequence>
<evidence type="ECO:0000313" key="10">
    <source>
        <dbReference type="EMBL" id="SFQ56501.1"/>
    </source>
</evidence>
<evidence type="ECO:0000256" key="3">
    <source>
        <dbReference type="ARBA" id="ARBA00023136"/>
    </source>
</evidence>
<keyword evidence="3 7" id="KW-0472">Membrane</keyword>
<organism evidence="10 11">
    <name type="scientific">Psychrobacillus psychrotolerans</name>
    <dbReference type="NCBI Taxonomy" id="126156"/>
    <lineage>
        <taxon>Bacteria</taxon>
        <taxon>Bacillati</taxon>
        <taxon>Bacillota</taxon>
        <taxon>Bacilli</taxon>
        <taxon>Bacillales</taxon>
        <taxon>Bacillaceae</taxon>
        <taxon>Psychrobacillus</taxon>
    </lineage>
</organism>
<dbReference type="OrthoDB" id="2168386at2"/>
<dbReference type="Gene3D" id="1.10.287.950">
    <property type="entry name" value="Methyl-accepting chemotaxis protein"/>
    <property type="match status" value="1"/>
</dbReference>
<dbReference type="PANTHER" id="PTHR32089:SF112">
    <property type="entry name" value="LYSOZYME-LIKE PROTEIN-RELATED"/>
    <property type="match status" value="1"/>
</dbReference>
<dbReference type="STRING" id="126156.SAMN05421670_2739"/>
<evidence type="ECO:0000256" key="2">
    <source>
        <dbReference type="ARBA" id="ARBA00022475"/>
    </source>
</evidence>
<dbReference type="AlphaFoldDB" id="A0A1I5ZJ75"/>
<evidence type="ECO:0000259" key="8">
    <source>
        <dbReference type="PROSITE" id="PS50111"/>
    </source>
</evidence>
<feature type="domain" description="Methyl-accepting transducer" evidence="8">
    <location>
        <begin position="275"/>
        <end position="511"/>
    </location>
</feature>
<reference evidence="11" key="1">
    <citation type="submission" date="2016-10" db="EMBL/GenBank/DDBJ databases">
        <authorList>
            <person name="Varghese N."/>
            <person name="Submissions S."/>
        </authorList>
    </citation>
    <scope>NUCLEOTIDE SEQUENCE [LARGE SCALE GENOMIC DNA]</scope>
    <source>
        <strain evidence="11">DSM 11706</strain>
    </source>
</reference>
<dbReference type="Proteomes" id="UP000198734">
    <property type="component" value="Unassembled WGS sequence"/>
</dbReference>
<dbReference type="PROSITE" id="PS50885">
    <property type="entry name" value="HAMP"/>
    <property type="match status" value="1"/>
</dbReference>